<dbReference type="PROSITE" id="PS50878">
    <property type="entry name" value="RT_POL"/>
    <property type="match status" value="1"/>
</dbReference>
<dbReference type="InterPro" id="IPR030931">
    <property type="entry name" value="Group_II_RT_mat"/>
</dbReference>
<dbReference type="InterPro" id="IPR051083">
    <property type="entry name" value="GrpII_Intron_Splice-Mob/Def"/>
</dbReference>
<name>A0A173THB1_9FIRM</name>
<dbReference type="InterPro" id="IPR003615">
    <property type="entry name" value="HNH_nuc"/>
</dbReference>
<dbReference type="SUPFAM" id="SSF56672">
    <property type="entry name" value="DNA/RNA polymerases"/>
    <property type="match status" value="1"/>
</dbReference>
<dbReference type="CDD" id="cd00085">
    <property type="entry name" value="HNHc"/>
    <property type="match status" value="1"/>
</dbReference>
<proteinExistence type="predicted"/>
<dbReference type="Pfam" id="PF00078">
    <property type="entry name" value="RVT_1"/>
    <property type="match status" value="1"/>
</dbReference>
<gene>
    <name evidence="2" type="primary">ltrA_2</name>
    <name evidence="2" type="ORF">ERS852582_01545</name>
</gene>
<dbReference type="AlphaFoldDB" id="A0A173THB1"/>
<dbReference type="EMBL" id="CYXN01000010">
    <property type="protein sequence ID" value="CUN01337.1"/>
    <property type="molecule type" value="Genomic_DNA"/>
</dbReference>
<dbReference type="InterPro" id="IPR043502">
    <property type="entry name" value="DNA/RNA_pol_sf"/>
</dbReference>
<dbReference type="PANTHER" id="PTHR34047:SF8">
    <property type="entry name" value="PROTEIN YKFC"/>
    <property type="match status" value="1"/>
</dbReference>
<accession>A0A173THB1</accession>
<dbReference type="Proteomes" id="UP000095649">
    <property type="component" value="Unassembled WGS sequence"/>
</dbReference>
<protein>
    <submittedName>
        <fullName evidence="2">Group II intron-encoded protein ltrA</fullName>
    </submittedName>
</protein>
<reference evidence="2 3" key="1">
    <citation type="submission" date="2015-09" db="EMBL/GenBank/DDBJ databases">
        <authorList>
            <consortium name="Pathogen Informatics"/>
        </authorList>
    </citation>
    <scope>NUCLEOTIDE SEQUENCE [LARGE SCALE GENOMIC DNA]</scope>
    <source>
        <strain evidence="2 3">2789STDY5834970</strain>
    </source>
</reference>
<dbReference type="Gene3D" id="1.10.30.50">
    <property type="match status" value="1"/>
</dbReference>
<evidence type="ECO:0000313" key="3">
    <source>
        <dbReference type="Proteomes" id="UP000095649"/>
    </source>
</evidence>
<dbReference type="NCBIfam" id="TIGR04416">
    <property type="entry name" value="group_II_RT_mat"/>
    <property type="match status" value="1"/>
</dbReference>
<dbReference type="PANTHER" id="PTHR34047">
    <property type="entry name" value="NUCLEAR INTRON MATURASE 1, MITOCHONDRIAL-RELATED"/>
    <property type="match status" value="1"/>
</dbReference>
<evidence type="ECO:0000313" key="2">
    <source>
        <dbReference type="EMBL" id="CUN01337.1"/>
    </source>
</evidence>
<dbReference type="RefSeq" id="WP_242852948.1">
    <property type="nucleotide sequence ID" value="NZ_CYXN01000010.1"/>
</dbReference>
<dbReference type="CDD" id="cd01651">
    <property type="entry name" value="RT_G2_intron"/>
    <property type="match status" value="1"/>
</dbReference>
<sequence>MGDELRGENLVHLNVRFSTETELKKIQDFLYEKSGQGVSFTGLVEAMANEVTIVTAVHNIKSNKGSRTAGVDKIKMDKYLQMPKDELILLIQSSFCNYRPKPARREYIEKSNGKKRPLGIPTVLDRIIQECVRIIIEPICEARFYPQSYGFRPYRAQKHAIRGIINVINAGCKSPDQPVWAIEGDIKGCFDNINHRLLLQKLWRIGIHDKRVLKLISQMLKAGYMENDLFHVTELGTPQGGILSPLLSNVYLNDFDWYVGRMYMEPHRQCKHKGNDTRRLKWAGVTPKYNYRYADDWVILTSTEKEALRLKRVLTKYFRNRMKLELSQEKTYVTDLRTNGIHFLGFVVKAERKRKTPDPATWTKHLVGKPLPDMERLGKKIKKLLEEVHRIELCQKVNVQAAQIQYVNSVIMGMAQYLQTSICSHAYHAIDRRVNNAALAVWKKLYPKRYNSMQVPLKVLCNLPDRHKGYDSKTFAVWVEGKWFGITYAFITHSHYESKPFDQKMTPYTVEGRRRYVSYRAKHKPLPCDRPSVNSPNDIAMSAYAKGRMNFEYYMNREYAYSRDKGKCKCCGNAFSPMLQKHCHHVKNKLPLDRINKVPNLVWLCEPCHRMVHNSPIPPELDAKTVGKIMKYREKLKT</sequence>
<feature type="domain" description="Reverse transcriptase" evidence="1">
    <location>
        <begin position="89"/>
        <end position="348"/>
    </location>
</feature>
<dbReference type="InterPro" id="IPR000477">
    <property type="entry name" value="RT_dom"/>
</dbReference>
<organism evidence="2 3">
    <name type="scientific">Faecalibacterium prausnitzii</name>
    <dbReference type="NCBI Taxonomy" id="853"/>
    <lineage>
        <taxon>Bacteria</taxon>
        <taxon>Bacillati</taxon>
        <taxon>Bacillota</taxon>
        <taxon>Clostridia</taxon>
        <taxon>Eubacteriales</taxon>
        <taxon>Oscillospiraceae</taxon>
        <taxon>Faecalibacterium</taxon>
    </lineage>
</organism>
<evidence type="ECO:0000259" key="1">
    <source>
        <dbReference type="PROSITE" id="PS50878"/>
    </source>
</evidence>